<keyword evidence="2" id="KW-1133">Transmembrane helix</keyword>
<accession>A0A8H7CNV0</accession>
<keyword evidence="2" id="KW-0812">Transmembrane</keyword>
<evidence type="ECO:0000313" key="3">
    <source>
        <dbReference type="EMBL" id="KAF7342792.1"/>
    </source>
</evidence>
<protein>
    <submittedName>
        <fullName evidence="3">Uncharacterized protein</fullName>
    </submittedName>
</protein>
<dbReference type="EMBL" id="JACAZH010000024">
    <property type="protein sequence ID" value="KAF7342792.1"/>
    <property type="molecule type" value="Genomic_DNA"/>
</dbReference>
<evidence type="ECO:0000256" key="1">
    <source>
        <dbReference type="SAM" id="MobiDB-lite"/>
    </source>
</evidence>
<dbReference type="Proteomes" id="UP000623467">
    <property type="component" value="Unassembled WGS sequence"/>
</dbReference>
<proteinExistence type="predicted"/>
<evidence type="ECO:0000256" key="2">
    <source>
        <dbReference type="SAM" id="Phobius"/>
    </source>
</evidence>
<comment type="caution">
    <text evidence="3">The sequence shown here is derived from an EMBL/GenBank/DDBJ whole genome shotgun (WGS) entry which is preliminary data.</text>
</comment>
<keyword evidence="4" id="KW-1185">Reference proteome</keyword>
<feature type="transmembrane region" description="Helical" evidence="2">
    <location>
        <begin position="55"/>
        <end position="75"/>
    </location>
</feature>
<sequence>MPARGGHWTEQSCEGSEESGAEHELECGGTTIVCYLWLRLFHTITMFLHAYPTRLALSFPSLVLFPLVLGCAFLGSADTTSAYTHDAYVLPTRRNSSSARVGQAGSACILASMAYSEPQGISQTGGLPASEKRARRPTCFGCLQYGVTGTSFPPATSSPSMPHGVSSPSSISISPPPIHSRPRTESNALELEGGVTIIWESSKSGCVPRPRSRGVIAQSYRHRATRSQVPFYLHHHDHSPRPLPLPVVPSGKRGAGLSISAYMESRSPIPFSLPSDTPSRVAPANSPVNGPPAAPCIEIERFGDARRRPCRLLCHLDRDFRLGKATLGATSSTSDLSSTAPALGTINAYIADIRGRTGLGRKAKGAGVAIPFTHPLCAAARRRERGDAGLRRSSRPYLRRLLRHHHLHPGFRRAKDTLPVTHPHRTPRP</sequence>
<feature type="compositionally biased region" description="Low complexity" evidence="1">
    <location>
        <begin position="157"/>
        <end position="173"/>
    </location>
</feature>
<reference evidence="3" key="1">
    <citation type="submission" date="2020-05" db="EMBL/GenBank/DDBJ databases">
        <title>Mycena genomes resolve the evolution of fungal bioluminescence.</title>
        <authorList>
            <person name="Tsai I.J."/>
        </authorList>
    </citation>
    <scope>NUCLEOTIDE SEQUENCE</scope>
    <source>
        <strain evidence="3">160909Yilan</strain>
    </source>
</reference>
<feature type="region of interest" description="Disordered" evidence="1">
    <location>
        <begin position="154"/>
        <end position="185"/>
    </location>
</feature>
<feature type="region of interest" description="Disordered" evidence="1">
    <location>
        <begin position="1"/>
        <end position="20"/>
    </location>
</feature>
<keyword evidence="2" id="KW-0472">Membrane</keyword>
<gene>
    <name evidence="3" type="ORF">MSAN_01994800</name>
</gene>
<dbReference type="AlphaFoldDB" id="A0A8H7CNV0"/>
<name>A0A8H7CNV0_9AGAR</name>
<organism evidence="3 4">
    <name type="scientific">Mycena sanguinolenta</name>
    <dbReference type="NCBI Taxonomy" id="230812"/>
    <lineage>
        <taxon>Eukaryota</taxon>
        <taxon>Fungi</taxon>
        <taxon>Dikarya</taxon>
        <taxon>Basidiomycota</taxon>
        <taxon>Agaricomycotina</taxon>
        <taxon>Agaricomycetes</taxon>
        <taxon>Agaricomycetidae</taxon>
        <taxon>Agaricales</taxon>
        <taxon>Marasmiineae</taxon>
        <taxon>Mycenaceae</taxon>
        <taxon>Mycena</taxon>
    </lineage>
</organism>
<evidence type="ECO:0000313" key="4">
    <source>
        <dbReference type="Proteomes" id="UP000623467"/>
    </source>
</evidence>